<comment type="caution">
    <text evidence="2">The sequence shown here is derived from an EMBL/GenBank/DDBJ whole genome shotgun (WGS) entry which is preliminary data.</text>
</comment>
<name>A0ABP8AVG9_9MICO</name>
<dbReference type="InterPro" id="IPR038576">
    <property type="entry name" value="Methyltransf_Zn-bd_dom_put_sf"/>
</dbReference>
<dbReference type="GO" id="GO:0008168">
    <property type="term" value="F:methyltransferase activity"/>
    <property type="evidence" value="ECO:0007669"/>
    <property type="project" value="UniProtKB-KW"/>
</dbReference>
<evidence type="ECO:0000313" key="3">
    <source>
        <dbReference type="Proteomes" id="UP001500213"/>
    </source>
</evidence>
<dbReference type="Pfam" id="PF08484">
    <property type="entry name" value="Methyltransf_14"/>
    <property type="match status" value="1"/>
</dbReference>
<dbReference type="SUPFAM" id="SSF53335">
    <property type="entry name" value="S-adenosyl-L-methionine-dependent methyltransferases"/>
    <property type="match status" value="1"/>
</dbReference>
<gene>
    <name evidence="2" type="ORF">GCM10022288_22440</name>
</gene>
<sequence>MEPESRPAPGWRDRWSGDPDGVVVLDLGEQPASDYFPRIDEPTPDPRYPTRMVMAASSGLLQLEEDATAAEEVMGVEPAALVRQAEASVADAAAAGLIVPAGRVLHYSSPHGGSWRTQLAPFGLVEVADGEAELLVDVHGMMHDADQKAALIERVHHLAADGVLLMVIFNATAIVQGGMWNALRNGHFAYYTTPVLVEMARELGLVAIGGWSYPLYNNGTTMLAFARAGSRWGGQAASVTALIEAETAAGMLDPVRVSALGSAHDGAVAAVREYLDGARAQGLRVAGYSAASRAVALLTSAGATREDVAVIADASSAKHGRAMPVTRIPIVSPDELLERRPDRVLLFVSDLLPEVRAALPGVEESGARWVIVDPVPREVEPLTH</sequence>
<evidence type="ECO:0000313" key="2">
    <source>
        <dbReference type="EMBL" id="GAA4191511.1"/>
    </source>
</evidence>
<keyword evidence="2" id="KW-0808">Transferase</keyword>
<organism evidence="2 3">
    <name type="scientific">Gryllotalpicola kribbensis</name>
    <dbReference type="NCBI Taxonomy" id="993084"/>
    <lineage>
        <taxon>Bacteria</taxon>
        <taxon>Bacillati</taxon>
        <taxon>Actinomycetota</taxon>
        <taxon>Actinomycetes</taxon>
        <taxon>Micrococcales</taxon>
        <taxon>Microbacteriaceae</taxon>
        <taxon>Gryllotalpicola</taxon>
    </lineage>
</organism>
<accession>A0ABP8AVG9</accession>
<keyword evidence="2" id="KW-0489">Methyltransferase</keyword>
<dbReference type="Gene3D" id="3.40.50.720">
    <property type="entry name" value="NAD(P)-binding Rossmann-like Domain"/>
    <property type="match status" value="1"/>
</dbReference>
<dbReference type="RefSeq" id="WP_344776885.1">
    <property type="nucleotide sequence ID" value="NZ_BAABBX010000015.1"/>
</dbReference>
<reference evidence="3" key="1">
    <citation type="journal article" date="2019" name="Int. J. Syst. Evol. Microbiol.">
        <title>The Global Catalogue of Microorganisms (GCM) 10K type strain sequencing project: providing services to taxonomists for standard genome sequencing and annotation.</title>
        <authorList>
            <consortium name="The Broad Institute Genomics Platform"/>
            <consortium name="The Broad Institute Genome Sequencing Center for Infectious Disease"/>
            <person name="Wu L."/>
            <person name="Ma J."/>
        </authorList>
    </citation>
    <scope>NUCLEOTIDE SEQUENCE [LARGE SCALE GENOMIC DNA]</scope>
    <source>
        <strain evidence="3">JCM 17593</strain>
    </source>
</reference>
<proteinExistence type="predicted"/>
<protein>
    <submittedName>
        <fullName evidence="2">Class I SAM-dependent methyltransferase</fullName>
    </submittedName>
</protein>
<dbReference type="EMBL" id="BAABBX010000015">
    <property type="protein sequence ID" value="GAA4191511.1"/>
    <property type="molecule type" value="Genomic_DNA"/>
</dbReference>
<dbReference type="InterPro" id="IPR013691">
    <property type="entry name" value="MeTrfase_14"/>
</dbReference>
<evidence type="ECO:0000259" key="1">
    <source>
        <dbReference type="Pfam" id="PF08484"/>
    </source>
</evidence>
<dbReference type="InterPro" id="IPR029063">
    <property type="entry name" value="SAM-dependent_MTases_sf"/>
</dbReference>
<dbReference type="Gene3D" id="6.20.50.110">
    <property type="entry name" value="Methyltransferase, zinc-binding domain"/>
    <property type="match status" value="1"/>
</dbReference>
<dbReference type="GO" id="GO:0032259">
    <property type="term" value="P:methylation"/>
    <property type="evidence" value="ECO:0007669"/>
    <property type="project" value="UniProtKB-KW"/>
</dbReference>
<dbReference type="Proteomes" id="UP001500213">
    <property type="component" value="Unassembled WGS sequence"/>
</dbReference>
<keyword evidence="3" id="KW-1185">Reference proteome</keyword>
<feature type="domain" description="C-methyltransferase" evidence="1">
    <location>
        <begin position="228"/>
        <end position="372"/>
    </location>
</feature>